<gene>
    <name evidence="11" type="ORF">K0M31_012290</name>
</gene>
<keyword evidence="3 8" id="KW-0812">Transmembrane</keyword>
<dbReference type="InterPro" id="IPR012315">
    <property type="entry name" value="KASH"/>
</dbReference>
<dbReference type="Proteomes" id="UP001177670">
    <property type="component" value="Unassembled WGS sequence"/>
</dbReference>
<evidence type="ECO:0000313" key="11">
    <source>
        <dbReference type="EMBL" id="KAK1120685.1"/>
    </source>
</evidence>
<evidence type="ECO:0000259" key="10">
    <source>
        <dbReference type="PROSITE" id="PS51049"/>
    </source>
</evidence>
<dbReference type="GO" id="GO:0005737">
    <property type="term" value="C:cytoplasm"/>
    <property type="evidence" value="ECO:0007669"/>
    <property type="project" value="TreeGrafter"/>
</dbReference>
<evidence type="ECO:0000256" key="3">
    <source>
        <dbReference type="ARBA" id="ARBA00022692"/>
    </source>
</evidence>
<dbReference type="PANTHER" id="PTHR47535:SF10">
    <property type="entry name" value="MUSCLE-SPECIFIC PROTEIN 300 KDA"/>
    <property type="match status" value="1"/>
</dbReference>
<reference evidence="11" key="1">
    <citation type="submission" date="2021-10" db="EMBL/GenBank/DDBJ databases">
        <title>Melipona bicolor Genome sequencing and assembly.</title>
        <authorList>
            <person name="Araujo N.S."/>
            <person name="Arias M.C."/>
        </authorList>
    </citation>
    <scope>NUCLEOTIDE SEQUENCE</scope>
    <source>
        <strain evidence="11">USP_2M_L1-L4_2017</strain>
        <tissue evidence="11">Whole body</tissue>
    </source>
</reference>
<protein>
    <recommendedName>
        <fullName evidence="10">KASH domain-containing protein</fullName>
    </recommendedName>
</protein>
<accession>A0AA40KHN9</accession>
<dbReference type="SMART" id="SM00150">
    <property type="entry name" value="SPEC"/>
    <property type="match status" value="6"/>
</dbReference>
<evidence type="ECO:0000256" key="5">
    <source>
        <dbReference type="ARBA" id="ARBA00022989"/>
    </source>
</evidence>
<dbReference type="InterPro" id="IPR052403">
    <property type="entry name" value="LINC-complex_assoc"/>
</dbReference>
<keyword evidence="7" id="KW-0539">Nucleus</keyword>
<dbReference type="Gene3D" id="1.20.58.60">
    <property type="match status" value="4"/>
</dbReference>
<evidence type="ECO:0000256" key="4">
    <source>
        <dbReference type="ARBA" id="ARBA00022737"/>
    </source>
</evidence>
<feature type="coiled-coil region" evidence="9">
    <location>
        <begin position="710"/>
        <end position="737"/>
    </location>
</feature>
<dbReference type="GO" id="GO:0034993">
    <property type="term" value="C:meiotic nuclear membrane microtubule tethering complex"/>
    <property type="evidence" value="ECO:0007669"/>
    <property type="project" value="TreeGrafter"/>
</dbReference>
<feature type="domain" description="KASH" evidence="10">
    <location>
        <begin position="1337"/>
        <end position="1396"/>
    </location>
</feature>
<keyword evidence="9" id="KW-0175">Coiled coil</keyword>
<evidence type="ECO:0000256" key="1">
    <source>
        <dbReference type="ARBA" id="ARBA00004126"/>
    </source>
</evidence>
<dbReference type="EMBL" id="JAHYIQ010000030">
    <property type="protein sequence ID" value="KAK1120685.1"/>
    <property type="molecule type" value="Genomic_DNA"/>
</dbReference>
<feature type="topological domain" description="Perinuclear space" evidence="8">
    <location>
        <begin position="1367"/>
        <end position="1396"/>
    </location>
</feature>
<evidence type="ECO:0000313" key="12">
    <source>
        <dbReference type="Proteomes" id="UP001177670"/>
    </source>
</evidence>
<comment type="caution">
    <text evidence="11">The sequence shown here is derived from an EMBL/GenBank/DDBJ whole genome shotgun (WGS) entry which is preliminary data.</text>
</comment>
<dbReference type="GO" id="GO:0005640">
    <property type="term" value="C:nuclear outer membrane"/>
    <property type="evidence" value="ECO:0007669"/>
    <property type="project" value="TreeGrafter"/>
</dbReference>
<evidence type="ECO:0000256" key="2">
    <source>
        <dbReference type="ARBA" id="ARBA00008619"/>
    </source>
</evidence>
<organism evidence="11 12">
    <name type="scientific">Melipona bicolor</name>
    <dbReference type="NCBI Taxonomy" id="60889"/>
    <lineage>
        <taxon>Eukaryota</taxon>
        <taxon>Metazoa</taxon>
        <taxon>Ecdysozoa</taxon>
        <taxon>Arthropoda</taxon>
        <taxon>Hexapoda</taxon>
        <taxon>Insecta</taxon>
        <taxon>Pterygota</taxon>
        <taxon>Neoptera</taxon>
        <taxon>Endopterygota</taxon>
        <taxon>Hymenoptera</taxon>
        <taxon>Apocrita</taxon>
        <taxon>Aculeata</taxon>
        <taxon>Apoidea</taxon>
        <taxon>Anthophila</taxon>
        <taxon>Apidae</taxon>
        <taxon>Melipona</taxon>
    </lineage>
</organism>
<dbReference type="InterPro" id="IPR002017">
    <property type="entry name" value="Spectrin_repeat"/>
</dbReference>
<dbReference type="PROSITE" id="PS51049">
    <property type="entry name" value="KASH"/>
    <property type="match status" value="1"/>
</dbReference>
<keyword evidence="12" id="KW-1185">Reference proteome</keyword>
<dbReference type="SUPFAM" id="SSF46966">
    <property type="entry name" value="Spectrin repeat"/>
    <property type="match status" value="7"/>
</dbReference>
<sequence>MAEHKERLAELQGLVAQIASNVGLDASGPLHCEVEALGQRLEDIRETLSCLADAADARALNQELARGDLCQTKNFLDSVQQSLTSVNQGESKEQLKLLRNHLLALTCTEPQLQSIKERTLEVSTQELSVVEVLQRWQNVFRETFQQYHRLSAHLVKTQDGATALKLWQEYLADVQDFLSNDVSGDYNGLSKHRNLCEVHRNLLTDQQNLILTVRAEEGSNLSTTEQFNILTNLHNETLATIMERHAAVRDRLAAWDRYKSDQSKLLSWLKEIERERGQLHLRFIQLQRLDEVLQRIQALLDKIEQGKAQLESLQEQQETLLVNCDQTLAMSIRMELVAHAQRIANLSSSLEIWKDYIPRIQKLYAEYEEQAKNITSTFYEMSQTLSRVFRARPASLSKTKQQLESIQQLQNRLGGMSTDLESLGVITEQLRECLSPIDMKSLNQQRALLRLQHGDLEHQTALLICRLDERCDLYDRWKDRSARLLTWIDETETRIQDCNSMAPSEPEETVKRLECDLQADIALKHPDLLWIRNTGQDLIEVAEEDESERLQQTLDKVNERWERLLATGKSRASKLVDFMRIMNTLEKRINELRSWLTSVESQLLETFVIEEIAQSCIDKKLEDHEHLQKTIEAESGNIGEVLNLCEIVLSDCDAWKASFNMDAIKNGMEGLERRWSATCVKSAERKGKIILAWKILQELERIRSEHGGWLGETDEALSELENSLDELSKEESKKIIEKARGILDDIEAHEPAMKIIEQNFSRLARTGLEPDNLKSLISETRRLIDKWQTLKPRANAVLLALQQGQKNYRDFITVHGAAVVGLTQVDVRLTTTQHLSTVEQKASSRRRLQQLNEIEEELRTQNLTLQKADELALKVMQECHPDDVATIQELVDEYQLLWKDIKKRVASLRAEIEGQEKLEVDEAVQVETLKFEQDSAVQVDTLPKLLRMTSSDAYLMELEAALIECTDALDTLEIAITPDPVAGPGLNVTSKNISKLIGSCQSSIELVRHLHSLLIEDGKLSAQAAKANEVAALTNRYENLLILARTREQQIRELSDTGRLTCPVCSRRNWAQLETDLWRLEKWLEFAEGTQSEQHSPPSNIEELEDVIQDHREFALDLDSHKSILVSLNTVGAHLADHTEDLCRAMQLRDRLTVANTRWDKVCNVAAHWQEQLQIALMSNQQFHRIIEELLAWLEKTEISIRASEPVDLTESPEIMTAKYNKFRELRSDLERCEPRVLSLQESANQLLDEKGETRARLQELRLRLLSLRRLTGIYALKLGAALGMDPRDIGLAVTTSSLASLSHDLLDEAASGTVQPHDAPGTNGDDGELTVLSRGYRFLGRVLRVSLPIQALMLLFLGVASLVPSAEEDYNCMLSNNLARSFTPMVVYPNGPPPI</sequence>
<keyword evidence="5" id="KW-1133">Transmembrane helix</keyword>
<dbReference type="CDD" id="cd00176">
    <property type="entry name" value="SPEC"/>
    <property type="match status" value="2"/>
</dbReference>
<dbReference type="Pfam" id="PF10541">
    <property type="entry name" value="KASH"/>
    <property type="match status" value="1"/>
</dbReference>
<keyword evidence="6 8" id="KW-0472">Membrane</keyword>
<proteinExistence type="inferred from homology"/>
<dbReference type="GO" id="GO:0007097">
    <property type="term" value="P:nuclear migration"/>
    <property type="evidence" value="ECO:0007669"/>
    <property type="project" value="TreeGrafter"/>
</dbReference>
<feature type="topological domain" description="Cytoplasmic" evidence="8">
    <location>
        <begin position="1"/>
        <end position="1345"/>
    </location>
</feature>
<evidence type="ECO:0000256" key="8">
    <source>
        <dbReference type="PROSITE-ProRule" id="PRU00385"/>
    </source>
</evidence>
<evidence type="ECO:0000256" key="9">
    <source>
        <dbReference type="SAM" id="Coils"/>
    </source>
</evidence>
<feature type="coiled-coil region" evidence="9">
    <location>
        <begin position="286"/>
        <end position="323"/>
    </location>
</feature>
<dbReference type="SMART" id="SM01249">
    <property type="entry name" value="KASH"/>
    <property type="match status" value="1"/>
</dbReference>
<dbReference type="FunFam" id="1.20.58.60:FF:000171">
    <property type="entry name" value="Uncharacterized protein, isoform B"/>
    <property type="match status" value="1"/>
</dbReference>
<keyword evidence="4" id="KW-0677">Repeat</keyword>
<dbReference type="InterPro" id="IPR018159">
    <property type="entry name" value="Spectrin/alpha-actinin"/>
</dbReference>
<name>A0AA40KHN9_9HYME</name>
<dbReference type="PANTHER" id="PTHR47535">
    <property type="entry name" value="MUSCLE-SPECIFIC PROTEIN 300 KDA, ISOFORM G"/>
    <property type="match status" value="1"/>
</dbReference>
<dbReference type="Pfam" id="PF00435">
    <property type="entry name" value="Spectrin"/>
    <property type="match status" value="3"/>
</dbReference>
<evidence type="ECO:0000256" key="6">
    <source>
        <dbReference type="ARBA" id="ARBA00023136"/>
    </source>
</evidence>
<evidence type="ECO:0000256" key="7">
    <source>
        <dbReference type="ARBA" id="ARBA00023242"/>
    </source>
</evidence>
<feature type="coiled-coil region" evidence="9">
    <location>
        <begin position="841"/>
        <end position="871"/>
    </location>
</feature>
<dbReference type="GO" id="GO:0051015">
    <property type="term" value="F:actin filament binding"/>
    <property type="evidence" value="ECO:0007669"/>
    <property type="project" value="TreeGrafter"/>
</dbReference>
<comment type="similarity">
    <text evidence="2">Belongs to the nesprin family.</text>
</comment>
<comment type="subcellular location">
    <subcellularLocation>
        <location evidence="1">Nucleus membrane</location>
    </subcellularLocation>
</comment>